<dbReference type="EMBL" id="CP060052">
    <property type="protein sequence ID" value="QNE04687.1"/>
    <property type="molecule type" value="Genomic_DNA"/>
</dbReference>
<dbReference type="InterPro" id="IPR010064">
    <property type="entry name" value="HK97-gp10_tail"/>
</dbReference>
<proteinExistence type="predicted"/>
<organism evidence="1 2">
    <name type="scientific">Croceicoccus marinus</name>
    <dbReference type="NCBI Taxonomy" id="450378"/>
    <lineage>
        <taxon>Bacteria</taxon>
        <taxon>Pseudomonadati</taxon>
        <taxon>Pseudomonadota</taxon>
        <taxon>Alphaproteobacteria</taxon>
        <taxon>Sphingomonadales</taxon>
        <taxon>Erythrobacteraceae</taxon>
        <taxon>Croceicoccus</taxon>
    </lineage>
</organism>
<dbReference type="Pfam" id="PF04883">
    <property type="entry name" value="HK97-gp10_like"/>
    <property type="match status" value="1"/>
</dbReference>
<evidence type="ECO:0000313" key="2">
    <source>
        <dbReference type="Proteomes" id="UP000515297"/>
    </source>
</evidence>
<name>A0A7G6VSH2_9SPHN</name>
<sequence length="182" mass="19715">MATVKGKQEMSAFFANLPSKLQENVLRGAMRAAAKVVADEAKENCISEDVRKSIKISSRAHDDGRVVAKVKTAGKGAFMAPWLEYGTDPHFISAGDSGFSPRKLTQKANREGAYSETATRSLKIGNTYVSGTVTHPGARPHPFLRPALDLKGDEAIRAAQAHIDKRLAKEGYNTPDMDDAED</sequence>
<protein>
    <submittedName>
        <fullName evidence="1">HK97 gp10 family phage protein</fullName>
    </submittedName>
</protein>
<dbReference type="Proteomes" id="UP000515297">
    <property type="component" value="Chromosome"/>
</dbReference>
<evidence type="ECO:0000313" key="1">
    <source>
        <dbReference type="EMBL" id="QNE04687.1"/>
    </source>
</evidence>
<dbReference type="RefSeq" id="WP_185883935.1">
    <property type="nucleotide sequence ID" value="NZ_CP060052.1"/>
</dbReference>
<reference evidence="1 2" key="1">
    <citation type="submission" date="2020-08" db="EMBL/GenBank/DDBJ databases">
        <authorList>
            <person name="Liu G."/>
            <person name="Sun C."/>
        </authorList>
    </citation>
    <scope>NUCLEOTIDE SEQUENCE [LARGE SCALE GENOMIC DNA]</scope>
    <source>
        <strain evidence="1 2">OT19</strain>
    </source>
</reference>
<gene>
    <name evidence="1" type="ORF">H4O24_12080</name>
</gene>
<accession>A0A7G6VSH2</accession>
<dbReference type="AlphaFoldDB" id="A0A7G6VSH2"/>